<dbReference type="InterPro" id="IPR014562">
    <property type="entry name" value="UCP030959_TPR_rpt-cont"/>
</dbReference>
<dbReference type="SUPFAM" id="SSF48452">
    <property type="entry name" value="TPR-like"/>
    <property type="match status" value="1"/>
</dbReference>
<proteinExistence type="predicted"/>
<dbReference type="Proteomes" id="UP000310529">
    <property type="component" value="Chromosome"/>
</dbReference>
<dbReference type="InterPro" id="IPR011990">
    <property type="entry name" value="TPR-like_helical_dom_sf"/>
</dbReference>
<protein>
    <submittedName>
        <fullName evidence="2">Uncharacterized protein</fullName>
    </submittedName>
</protein>
<evidence type="ECO:0000313" key="2">
    <source>
        <dbReference type="EMBL" id="QCH91734.1"/>
    </source>
</evidence>
<feature type="transmembrane region" description="Helical" evidence="1">
    <location>
        <begin position="25"/>
        <end position="47"/>
    </location>
</feature>
<name>A0A4P8BUY5_ECOLX</name>
<keyword evidence="1" id="KW-1133">Transmembrane helix</keyword>
<keyword evidence="1" id="KW-0812">Transmembrane</keyword>
<organism evidence="2 3">
    <name type="scientific">Escherichia coli O145:NM</name>
    <dbReference type="NCBI Taxonomy" id="991919"/>
    <lineage>
        <taxon>Bacteria</taxon>
        <taxon>Pseudomonadati</taxon>
        <taxon>Pseudomonadota</taxon>
        <taxon>Gammaproteobacteria</taxon>
        <taxon>Enterobacterales</taxon>
        <taxon>Enterobacteriaceae</taxon>
        <taxon>Escherichia</taxon>
    </lineage>
</organism>
<evidence type="ECO:0000256" key="1">
    <source>
        <dbReference type="SAM" id="Phobius"/>
    </source>
</evidence>
<dbReference type="PIRSF" id="PIRSF030959">
    <property type="entry name" value="UCP030959"/>
    <property type="match status" value="1"/>
</dbReference>
<accession>A0A4P8BUY5</accession>
<dbReference type="Gene3D" id="1.25.40.10">
    <property type="entry name" value="Tetratricopeptide repeat domain"/>
    <property type="match status" value="1"/>
</dbReference>
<dbReference type="EMBL" id="CP031919">
    <property type="protein sequence ID" value="QCH91734.1"/>
    <property type="molecule type" value="Genomic_DNA"/>
</dbReference>
<gene>
    <name evidence="2" type="ORF">CCU01_001815</name>
</gene>
<keyword evidence="1" id="KW-0472">Membrane</keyword>
<evidence type="ECO:0000313" key="3">
    <source>
        <dbReference type="Proteomes" id="UP000310529"/>
    </source>
</evidence>
<reference evidence="2 3" key="1">
    <citation type="submission" date="2018-08" db="EMBL/GenBank/DDBJ databases">
        <title>Food and Water Consortium WGS.</title>
        <authorList>
            <person name="Tyson S."/>
            <person name="Peterson C.-L."/>
            <person name="Olson A."/>
            <person name="Tyler S."/>
            <person name="Cabral J."/>
            <person name="Lynch T."/>
            <person name="Knox N."/>
            <person name="Van Domselaar G."/>
            <person name="Graham M."/>
        </authorList>
    </citation>
    <scope>NUCLEOTIDE SEQUENCE [LARGE SCALE GENOMIC DNA]</scope>
    <source>
        <strain evidence="2 3">FWSEC0002</strain>
    </source>
</reference>
<dbReference type="RefSeq" id="WP_000558828.1">
    <property type="nucleotide sequence ID" value="NZ_CP031919.1"/>
</dbReference>
<sequence length="249" mass="29075">MHYAVVAMLEMLCCIHAYRTGQERYWFFIIFCFPVIGCVAYFVMVMLPETGADRHGRTFLMRLQDKINPERHLRKLTEELAIAETNQNHYQLANELARLERYHEAVPHYQQALSGIFAHEAAAMMLSLAQAQFAIQEFAACQQTLEDVMRYNPDFQSADGHLLFARTLAAQEKYADAESEFEVLISYYPGPQARIYYAEMLAKMSRLREANEQYVAVVDTAKRSRPHYRKHHREWIKTANERLKQSVVQ</sequence>
<dbReference type="AlphaFoldDB" id="A0A4P8BUY5"/>